<dbReference type="InterPro" id="IPR037165">
    <property type="entry name" value="AldOxase/xan_DH_Mopterin-bd_sf"/>
</dbReference>
<evidence type="ECO:0000256" key="3">
    <source>
        <dbReference type="SAM" id="MobiDB-lite"/>
    </source>
</evidence>
<dbReference type="Pfam" id="PF01315">
    <property type="entry name" value="Ald_Xan_dh_C"/>
    <property type="match status" value="1"/>
</dbReference>
<dbReference type="Gene3D" id="3.90.1170.50">
    <property type="entry name" value="Aldehyde oxidase/xanthine dehydrogenase, a/b hammerhead"/>
    <property type="match status" value="1"/>
</dbReference>
<evidence type="ECO:0000256" key="1">
    <source>
        <dbReference type="ARBA" id="ARBA00022505"/>
    </source>
</evidence>
<name>A0ABS2AHY5_9ACTN</name>
<dbReference type="InterPro" id="IPR046867">
    <property type="entry name" value="AldOxase/xan_DH_MoCoBD2"/>
</dbReference>
<dbReference type="Pfam" id="PF02738">
    <property type="entry name" value="MoCoBD_1"/>
    <property type="match status" value="1"/>
</dbReference>
<feature type="region of interest" description="Disordered" evidence="3">
    <location>
        <begin position="127"/>
        <end position="146"/>
    </location>
</feature>
<keyword evidence="6" id="KW-1185">Reference proteome</keyword>
<dbReference type="EMBL" id="JAENHP010000010">
    <property type="protein sequence ID" value="MBM2619413.1"/>
    <property type="molecule type" value="Genomic_DNA"/>
</dbReference>
<gene>
    <name evidence="5" type="ORF">JIG36_28055</name>
</gene>
<dbReference type="Proteomes" id="UP000632138">
    <property type="component" value="Unassembled WGS sequence"/>
</dbReference>
<dbReference type="SUPFAM" id="SSF56003">
    <property type="entry name" value="Molybdenum cofactor-binding domain"/>
    <property type="match status" value="1"/>
</dbReference>
<dbReference type="InterPro" id="IPR000674">
    <property type="entry name" value="Ald_Oxase/Xan_DH_a/b"/>
</dbReference>
<proteinExistence type="predicted"/>
<comment type="caution">
    <text evidence="5">The sequence shown here is derived from an EMBL/GenBank/DDBJ whole genome shotgun (WGS) entry which is preliminary data.</text>
</comment>
<keyword evidence="2" id="KW-0560">Oxidoreductase</keyword>
<dbReference type="SUPFAM" id="SSF54665">
    <property type="entry name" value="CO dehydrogenase molybdoprotein N-domain-like"/>
    <property type="match status" value="1"/>
</dbReference>
<accession>A0ABS2AHY5</accession>
<evidence type="ECO:0000313" key="6">
    <source>
        <dbReference type="Proteomes" id="UP000632138"/>
    </source>
</evidence>
<feature type="domain" description="Aldehyde oxidase/xanthine dehydrogenase a/b hammerhead" evidence="4">
    <location>
        <begin position="20"/>
        <end position="128"/>
    </location>
</feature>
<dbReference type="InterPro" id="IPR008274">
    <property type="entry name" value="AldOxase/xan_DH_MoCoBD1"/>
</dbReference>
<sequence length="728" mass="76929">MSVSPIGRETARVDGPLKVTGRAPYAADYHPDGLVYGHLILATVGRGTVREMDVSLAEAAPGVLAVYTPFRSIRIINDFAGRGAENYTVLQDTTVRFRGQIIGLVVADTLERARDAAALVTAEYTSTTPRTSLADSGPGTSPGAEQVLAPGVGSIDEALASAPVTITTTVSQHAQHHVAMEPHATTAVWQDDQLTLYCGSQGPQRHASAIAASLGVEPAKVRVIARYTGGGFGSRVPAWNEAKLCAAAARALGRPLKVVLTREQLFTTVGHRSAVRQTVRLGAESDGRLIALSHESDAEMPAVAGWPLMPAEGTSAVLYRTPNIRIDQRLVTLDTPSTWAMRGPGEAPGAFAVETAFDELATRTGIDPVELRLRNYAVREPLGGRRFSSKYLDQCYRVGAMRFGWDRRPRRPRSRTDGDWLIGMGMATAIYQGGRGSSSARVQFRDDGRVTVASGTSDIGTGAWTMLAVAGADALGLPVAAMVPELGDSALPPGGSAAVGSGATASTVPAVQAACRSAVTALIRAAVENPRSPFHGLDPADVRYRQGRVSSGRRSMGFRDLLRAMGVPDVQAVENTEGIDRDGPYAFQSFGAHFCEVRVHRLTGDIRVSRFTSVFDVGTVINARTARSQLIGGIIWGIGGALLESDPIEPDGRYAAANMADYLVPVNADVPAIDVHWLDHPDPQVSEVGARGLGELGNVGSAAAVGNAVFNATGIRVRDLPITLDKLL</sequence>
<dbReference type="Gene3D" id="3.30.365.10">
    <property type="entry name" value="Aldehyde oxidase/xanthine dehydrogenase, molybdopterin binding domain"/>
    <property type="match status" value="4"/>
</dbReference>
<keyword evidence="1" id="KW-0500">Molybdenum</keyword>
<reference evidence="5 6" key="1">
    <citation type="submission" date="2021-01" db="EMBL/GenBank/DDBJ databases">
        <title>Actinoplanes sp. nov. LDG1-06 isolated from lichen.</title>
        <authorList>
            <person name="Saeng-In P."/>
            <person name="Phongsopitanun W."/>
            <person name="Kanchanasin P."/>
            <person name="Yuki M."/>
            <person name="Kudo T."/>
            <person name="Ohkuma M."/>
            <person name="Tanasupawat S."/>
        </authorList>
    </citation>
    <scope>NUCLEOTIDE SEQUENCE [LARGE SCALE GENOMIC DNA]</scope>
    <source>
        <strain evidence="5 6">LDG1-06</strain>
    </source>
</reference>
<evidence type="ECO:0000313" key="5">
    <source>
        <dbReference type="EMBL" id="MBM2619413.1"/>
    </source>
</evidence>
<dbReference type="InterPro" id="IPR016208">
    <property type="entry name" value="Ald_Oxase/xanthine_DH-like"/>
</dbReference>
<dbReference type="Pfam" id="PF20256">
    <property type="entry name" value="MoCoBD_2"/>
    <property type="match status" value="1"/>
</dbReference>
<dbReference type="PANTHER" id="PTHR11908">
    <property type="entry name" value="XANTHINE DEHYDROGENASE"/>
    <property type="match status" value="1"/>
</dbReference>
<organism evidence="5 6">
    <name type="scientific">Paractinoplanes ovalisporus</name>
    <dbReference type="NCBI Taxonomy" id="2810368"/>
    <lineage>
        <taxon>Bacteria</taxon>
        <taxon>Bacillati</taxon>
        <taxon>Actinomycetota</taxon>
        <taxon>Actinomycetes</taxon>
        <taxon>Micromonosporales</taxon>
        <taxon>Micromonosporaceae</taxon>
        <taxon>Paractinoplanes</taxon>
    </lineage>
</organism>
<dbReference type="InterPro" id="IPR036856">
    <property type="entry name" value="Ald_Oxase/Xan_DH_a/b_sf"/>
</dbReference>
<evidence type="ECO:0000259" key="4">
    <source>
        <dbReference type="SMART" id="SM01008"/>
    </source>
</evidence>
<dbReference type="SMART" id="SM01008">
    <property type="entry name" value="Ald_Xan_dh_C"/>
    <property type="match status" value="1"/>
</dbReference>
<dbReference type="RefSeq" id="WP_203379402.1">
    <property type="nucleotide sequence ID" value="NZ_JAENHP010000010.1"/>
</dbReference>
<dbReference type="PANTHER" id="PTHR11908:SF132">
    <property type="entry name" value="ALDEHYDE OXIDASE 1-RELATED"/>
    <property type="match status" value="1"/>
</dbReference>
<evidence type="ECO:0000256" key="2">
    <source>
        <dbReference type="ARBA" id="ARBA00023002"/>
    </source>
</evidence>
<protein>
    <submittedName>
        <fullName evidence="5">Xanthine dehydrogenase family protein molybdopterin-binding subunit</fullName>
    </submittedName>
</protein>